<evidence type="ECO:0000313" key="1">
    <source>
        <dbReference type="EMBL" id="KAG8383863.1"/>
    </source>
</evidence>
<name>A0AAV6XNL8_9LAMI</name>
<organism evidence="1 2">
    <name type="scientific">Buddleja alternifolia</name>
    <dbReference type="NCBI Taxonomy" id="168488"/>
    <lineage>
        <taxon>Eukaryota</taxon>
        <taxon>Viridiplantae</taxon>
        <taxon>Streptophyta</taxon>
        <taxon>Embryophyta</taxon>
        <taxon>Tracheophyta</taxon>
        <taxon>Spermatophyta</taxon>
        <taxon>Magnoliopsida</taxon>
        <taxon>eudicotyledons</taxon>
        <taxon>Gunneridae</taxon>
        <taxon>Pentapetalae</taxon>
        <taxon>asterids</taxon>
        <taxon>lamiids</taxon>
        <taxon>Lamiales</taxon>
        <taxon>Scrophulariaceae</taxon>
        <taxon>Buddlejeae</taxon>
        <taxon>Buddleja</taxon>
    </lineage>
</organism>
<dbReference type="AlphaFoldDB" id="A0AAV6XNL8"/>
<dbReference type="Proteomes" id="UP000826271">
    <property type="component" value="Unassembled WGS sequence"/>
</dbReference>
<accession>A0AAV6XNL8</accession>
<protein>
    <submittedName>
        <fullName evidence="1">Uncharacterized protein</fullName>
    </submittedName>
</protein>
<dbReference type="EMBL" id="WHWC01000004">
    <property type="protein sequence ID" value="KAG8383863.1"/>
    <property type="molecule type" value="Genomic_DNA"/>
</dbReference>
<proteinExistence type="predicted"/>
<gene>
    <name evidence="1" type="ORF">BUALT_Bualt04G0057900</name>
</gene>
<evidence type="ECO:0000313" key="2">
    <source>
        <dbReference type="Proteomes" id="UP000826271"/>
    </source>
</evidence>
<comment type="caution">
    <text evidence="1">The sequence shown here is derived from an EMBL/GenBank/DDBJ whole genome shotgun (WGS) entry which is preliminary data.</text>
</comment>
<reference evidence="1" key="1">
    <citation type="submission" date="2019-10" db="EMBL/GenBank/DDBJ databases">
        <authorList>
            <person name="Zhang R."/>
            <person name="Pan Y."/>
            <person name="Wang J."/>
            <person name="Ma R."/>
            <person name="Yu S."/>
        </authorList>
    </citation>
    <scope>NUCLEOTIDE SEQUENCE</scope>
    <source>
        <strain evidence="1">LA-IB0</strain>
        <tissue evidence="1">Leaf</tissue>
    </source>
</reference>
<keyword evidence="2" id="KW-1185">Reference proteome</keyword>
<sequence>MDWLKDGDQCSAYFFKSIAIRRMRARIFSLEDANGNELRDKNLIRDELVRFYTNLLGISARASEDGLPDFQHFVTKKLTNDEASHMIRPVELEEIKQVFFSIPDYKAPGLDGFTAVCSGNKIWLWQDPWHDKGILDIEFPRGSSLLGLPKDAKLSAVIENGLWCWPRPQSSITVALLASPPVIHDHDEDFITWKLTSSVLNGFGQGTFTQEGFTKTVV</sequence>